<name>A0ABD3AW82_9GENT</name>
<evidence type="ECO:0000313" key="3">
    <source>
        <dbReference type="Proteomes" id="UP001630127"/>
    </source>
</evidence>
<reference evidence="2 3" key="1">
    <citation type="submission" date="2024-11" db="EMBL/GenBank/DDBJ databases">
        <title>A near-complete genome assembly of Cinchona calisaya.</title>
        <authorList>
            <person name="Lian D.C."/>
            <person name="Zhao X.W."/>
            <person name="Wei L."/>
        </authorList>
    </citation>
    <scope>NUCLEOTIDE SEQUENCE [LARGE SCALE GENOMIC DNA]</scope>
    <source>
        <tissue evidence="2">Nenye</tissue>
    </source>
</reference>
<dbReference type="Pfam" id="PF13952">
    <property type="entry name" value="DUF4216"/>
    <property type="match status" value="1"/>
</dbReference>
<comment type="caution">
    <text evidence="2">The sequence shown here is derived from an EMBL/GenBank/DDBJ whole genome shotgun (WGS) entry which is preliminary data.</text>
</comment>
<proteinExistence type="predicted"/>
<dbReference type="AlphaFoldDB" id="A0ABD3AW82"/>
<gene>
    <name evidence="2" type="ORF">ACH5RR_003945</name>
</gene>
<evidence type="ECO:0000313" key="2">
    <source>
        <dbReference type="EMBL" id="KAL3535484.1"/>
    </source>
</evidence>
<sequence>MENRILYHLAWGPDTQVKSWLAYFVNGYNFHTCAHGSCKGTMNSGVCVESVSNGFYGLIENIIEVEYLRPIMRVVLFKYLWYDPVKWMNVHRKYNLVEINHKRKSYDLFILAQQAV</sequence>
<protein>
    <recommendedName>
        <fullName evidence="1">DUF4216 domain-containing protein</fullName>
    </recommendedName>
</protein>
<keyword evidence="3" id="KW-1185">Reference proteome</keyword>
<dbReference type="InterPro" id="IPR025312">
    <property type="entry name" value="DUF4216"/>
</dbReference>
<dbReference type="PANTHER" id="PTHR48258:SF4">
    <property type="entry name" value="DUF4216 DOMAIN-CONTAINING PROTEIN"/>
    <property type="match status" value="1"/>
</dbReference>
<dbReference type="PANTHER" id="PTHR48258">
    <property type="entry name" value="DUF4218 DOMAIN-CONTAINING PROTEIN-RELATED"/>
    <property type="match status" value="1"/>
</dbReference>
<dbReference type="Proteomes" id="UP001630127">
    <property type="component" value="Unassembled WGS sequence"/>
</dbReference>
<evidence type="ECO:0000259" key="1">
    <source>
        <dbReference type="Pfam" id="PF13952"/>
    </source>
</evidence>
<feature type="domain" description="DUF4216" evidence="1">
    <location>
        <begin position="63"/>
        <end position="115"/>
    </location>
</feature>
<accession>A0ABD3AW82</accession>
<dbReference type="EMBL" id="JBJUIK010000002">
    <property type="protein sequence ID" value="KAL3535484.1"/>
    <property type="molecule type" value="Genomic_DNA"/>
</dbReference>
<organism evidence="2 3">
    <name type="scientific">Cinchona calisaya</name>
    <dbReference type="NCBI Taxonomy" id="153742"/>
    <lineage>
        <taxon>Eukaryota</taxon>
        <taxon>Viridiplantae</taxon>
        <taxon>Streptophyta</taxon>
        <taxon>Embryophyta</taxon>
        <taxon>Tracheophyta</taxon>
        <taxon>Spermatophyta</taxon>
        <taxon>Magnoliopsida</taxon>
        <taxon>eudicotyledons</taxon>
        <taxon>Gunneridae</taxon>
        <taxon>Pentapetalae</taxon>
        <taxon>asterids</taxon>
        <taxon>lamiids</taxon>
        <taxon>Gentianales</taxon>
        <taxon>Rubiaceae</taxon>
        <taxon>Cinchonoideae</taxon>
        <taxon>Cinchoneae</taxon>
        <taxon>Cinchona</taxon>
    </lineage>
</organism>